<dbReference type="EMBL" id="LGKP01000025">
    <property type="protein sequence ID" value="KPL85417.1"/>
    <property type="molecule type" value="Genomic_DNA"/>
</dbReference>
<evidence type="ECO:0000259" key="9">
    <source>
        <dbReference type="Pfam" id="PF00676"/>
    </source>
</evidence>
<dbReference type="RefSeq" id="WP_054535722.1">
    <property type="nucleotide sequence ID" value="NZ_LGKP01000025.1"/>
</dbReference>
<organism evidence="10 11">
    <name type="scientific">Herpetosiphon geysericola</name>
    <dbReference type="NCBI Taxonomy" id="70996"/>
    <lineage>
        <taxon>Bacteria</taxon>
        <taxon>Bacillati</taxon>
        <taxon>Chloroflexota</taxon>
        <taxon>Chloroflexia</taxon>
        <taxon>Herpetosiphonales</taxon>
        <taxon>Herpetosiphonaceae</taxon>
        <taxon>Herpetosiphon</taxon>
    </lineage>
</organism>
<keyword evidence="8" id="KW-0472">Membrane</keyword>
<sequence length="325" mass="36152">MEKQDLLADYRTMVLIRSFEEHCQQQYTRARIGGFLHLYVGQEAVAVGAIGALKAQDHLVTHYRDHGHALARGLEPKPLMAELFGRSTGTGKGKGGSMHFADKNKNFWGGYAIVGAHLLLAMGIAYSIKYKREVLGEADQDGVVMCFFGDGATNGGEFYEAVSMAALYKLPIVFLCENNEFAMGTPLSVHTSVTEIHKKASPFMPGERVNGNDVEEMRARALHAVNHARTEGPYFLEAMTYRLRGHSAADPQMYRTRDDINARRSGDPIALLKQKLIDQNLLTEKQAKQIDKEVEKEMDAVVQFAEESPAPDLSEAWTEIYSKPL</sequence>
<evidence type="ECO:0000256" key="6">
    <source>
        <dbReference type="ARBA" id="ARBA00023317"/>
    </source>
</evidence>
<dbReference type="InterPro" id="IPR001017">
    <property type="entry name" value="DH_E1"/>
</dbReference>
<evidence type="ECO:0000256" key="4">
    <source>
        <dbReference type="ARBA" id="ARBA00023002"/>
    </source>
</evidence>
<evidence type="ECO:0000256" key="3">
    <source>
        <dbReference type="ARBA" id="ARBA00014159"/>
    </source>
</evidence>
<evidence type="ECO:0000256" key="5">
    <source>
        <dbReference type="ARBA" id="ARBA00023052"/>
    </source>
</evidence>
<dbReference type="EC" id="1.2.4.1" evidence="2 7"/>
<dbReference type="InterPro" id="IPR050642">
    <property type="entry name" value="PDH_E1_Alpha_Subunit"/>
</dbReference>
<evidence type="ECO:0000313" key="10">
    <source>
        <dbReference type="EMBL" id="KPL85417.1"/>
    </source>
</evidence>
<comment type="caution">
    <text evidence="10">The sequence shown here is derived from an EMBL/GenBank/DDBJ whole genome shotgun (WGS) entry which is preliminary data.</text>
</comment>
<keyword evidence="4 7" id="KW-0560">Oxidoreductase</keyword>
<protein>
    <recommendedName>
        <fullName evidence="3 7">Pyruvate dehydrogenase E1 component subunit alpha</fullName>
        <ecNumber evidence="2 7">1.2.4.1</ecNumber>
    </recommendedName>
</protein>
<keyword evidence="11" id="KW-1185">Reference proteome</keyword>
<dbReference type="OrthoDB" id="9766715at2"/>
<comment type="function">
    <text evidence="7">The pyruvate dehydrogenase complex catalyzes the overall conversion of pyruvate to acetyl-CoA and CO(2).</text>
</comment>
<evidence type="ECO:0000256" key="8">
    <source>
        <dbReference type="SAM" id="Phobius"/>
    </source>
</evidence>
<comment type="cofactor">
    <cofactor evidence="1 7">
        <name>thiamine diphosphate</name>
        <dbReference type="ChEBI" id="CHEBI:58937"/>
    </cofactor>
</comment>
<keyword evidence="8" id="KW-0812">Transmembrane</keyword>
<keyword evidence="6 7" id="KW-0670">Pyruvate</keyword>
<gene>
    <name evidence="7" type="primary">pdhA</name>
    <name evidence="10" type="ORF">SE18_17385</name>
</gene>
<dbReference type="FunFam" id="3.40.50.970:FF:000013">
    <property type="entry name" value="Pyruvate dehydrogenase E1 component subunit alpha"/>
    <property type="match status" value="1"/>
</dbReference>
<dbReference type="AlphaFoldDB" id="A0A0P6XRV6"/>
<dbReference type="GO" id="GO:0006086">
    <property type="term" value="P:pyruvate decarboxylation to acetyl-CoA"/>
    <property type="evidence" value="ECO:0007669"/>
    <property type="project" value="InterPro"/>
</dbReference>
<reference evidence="10 11" key="1">
    <citation type="submission" date="2015-07" db="EMBL/GenBank/DDBJ databases">
        <title>Whole genome sequence of Herpetosiphon geysericola DSM 7119.</title>
        <authorList>
            <person name="Hemp J."/>
            <person name="Ward L.M."/>
            <person name="Pace L.A."/>
            <person name="Fischer W.W."/>
        </authorList>
    </citation>
    <scope>NUCLEOTIDE SEQUENCE [LARGE SCALE GENOMIC DNA]</scope>
    <source>
        <strain evidence="10 11">DSM 7119</strain>
    </source>
</reference>
<dbReference type="PANTHER" id="PTHR11516">
    <property type="entry name" value="PYRUVATE DEHYDROGENASE E1 COMPONENT, ALPHA SUBUNIT BACTERIAL AND ORGANELLAR"/>
    <property type="match status" value="1"/>
</dbReference>
<dbReference type="SUPFAM" id="SSF52518">
    <property type="entry name" value="Thiamin diphosphate-binding fold (THDP-binding)"/>
    <property type="match status" value="1"/>
</dbReference>
<proteinExistence type="predicted"/>
<evidence type="ECO:0000256" key="7">
    <source>
        <dbReference type="RuleBase" id="RU361139"/>
    </source>
</evidence>
<dbReference type="CDD" id="cd02000">
    <property type="entry name" value="TPP_E1_PDC_ADC_BCADC"/>
    <property type="match status" value="1"/>
</dbReference>
<dbReference type="STRING" id="70996.SE18_17385"/>
<evidence type="ECO:0000313" key="11">
    <source>
        <dbReference type="Proteomes" id="UP000050277"/>
    </source>
</evidence>
<name>A0A0P6XRV6_9CHLR</name>
<dbReference type="GO" id="GO:0004739">
    <property type="term" value="F:pyruvate dehydrogenase (acetyl-transferring) activity"/>
    <property type="evidence" value="ECO:0007669"/>
    <property type="project" value="UniProtKB-UniRule"/>
</dbReference>
<dbReference type="InterPro" id="IPR017597">
    <property type="entry name" value="Pyrv_DH_E1_asu_subgrp-y"/>
</dbReference>
<feature type="domain" description="Dehydrogenase E1 component" evidence="9">
    <location>
        <begin position="12"/>
        <end position="312"/>
    </location>
</feature>
<feature type="transmembrane region" description="Helical" evidence="8">
    <location>
        <begin position="108"/>
        <end position="128"/>
    </location>
</feature>
<keyword evidence="5 7" id="KW-0786">Thiamine pyrophosphate</keyword>
<evidence type="ECO:0000256" key="1">
    <source>
        <dbReference type="ARBA" id="ARBA00001964"/>
    </source>
</evidence>
<dbReference type="PANTHER" id="PTHR11516:SF60">
    <property type="entry name" value="PYRUVATE DEHYDROGENASE E1 COMPONENT SUBUNIT ALPHA"/>
    <property type="match status" value="1"/>
</dbReference>
<accession>A0A0P6XRV6</accession>
<dbReference type="NCBIfam" id="TIGR03182">
    <property type="entry name" value="PDH_E1_alph_y"/>
    <property type="match status" value="1"/>
</dbReference>
<comment type="subunit">
    <text evidence="7">Heterodimer of an alpha and a beta chain.</text>
</comment>
<dbReference type="Gene3D" id="3.40.50.970">
    <property type="match status" value="1"/>
</dbReference>
<comment type="catalytic activity">
    <reaction evidence="7">
        <text>N(6)-[(R)-lipoyl]-L-lysyl-[protein] + pyruvate + H(+) = N(6)-[(R)-S(8)-acetyldihydrolipoyl]-L-lysyl-[protein] + CO2</text>
        <dbReference type="Rhea" id="RHEA:19189"/>
        <dbReference type="Rhea" id="RHEA-COMP:10474"/>
        <dbReference type="Rhea" id="RHEA-COMP:10478"/>
        <dbReference type="ChEBI" id="CHEBI:15361"/>
        <dbReference type="ChEBI" id="CHEBI:15378"/>
        <dbReference type="ChEBI" id="CHEBI:16526"/>
        <dbReference type="ChEBI" id="CHEBI:83099"/>
        <dbReference type="ChEBI" id="CHEBI:83111"/>
        <dbReference type="EC" id="1.2.4.1"/>
    </reaction>
</comment>
<dbReference type="Pfam" id="PF00676">
    <property type="entry name" value="E1_dh"/>
    <property type="match status" value="1"/>
</dbReference>
<dbReference type="PATRIC" id="fig|70996.4.peg.351"/>
<dbReference type="InterPro" id="IPR029061">
    <property type="entry name" value="THDP-binding"/>
</dbReference>
<dbReference type="Proteomes" id="UP000050277">
    <property type="component" value="Unassembled WGS sequence"/>
</dbReference>
<keyword evidence="8" id="KW-1133">Transmembrane helix</keyword>
<evidence type="ECO:0000256" key="2">
    <source>
        <dbReference type="ARBA" id="ARBA00012281"/>
    </source>
</evidence>